<keyword evidence="2" id="KW-1185">Reference proteome</keyword>
<reference evidence="1" key="1">
    <citation type="submission" date="2023-08" db="EMBL/GenBank/DDBJ databases">
        <title>Chromosome-level Genome Assembly of mud carp (Cirrhinus molitorella).</title>
        <authorList>
            <person name="Liu H."/>
        </authorList>
    </citation>
    <scope>NUCLEOTIDE SEQUENCE</scope>
    <source>
        <strain evidence="1">Prfri</strain>
        <tissue evidence="1">Muscle</tissue>
    </source>
</reference>
<dbReference type="AlphaFoldDB" id="A0AA88TZX3"/>
<accession>A0AA88TZX3</accession>
<dbReference type="Proteomes" id="UP001187343">
    <property type="component" value="Unassembled WGS sequence"/>
</dbReference>
<sequence length="110" mass="12250">MDKNNKVTESGRMEHVKYDKKFTEGVSIHINCQACEALRTVGSRKWSRFTLLRGKESNCFTVLFWISGGGGAGAGRDVCPEKQASSGARKAKEQLQPNRWVCSLISSRKI</sequence>
<dbReference type="EMBL" id="JAUYZG010000008">
    <property type="protein sequence ID" value="KAK2901162.1"/>
    <property type="molecule type" value="Genomic_DNA"/>
</dbReference>
<name>A0AA88TZX3_9TELE</name>
<gene>
    <name evidence="1" type="ORF">Q8A67_009277</name>
</gene>
<protein>
    <submittedName>
        <fullName evidence="1">Uncharacterized protein</fullName>
    </submittedName>
</protein>
<proteinExistence type="predicted"/>
<comment type="caution">
    <text evidence="1">The sequence shown here is derived from an EMBL/GenBank/DDBJ whole genome shotgun (WGS) entry which is preliminary data.</text>
</comment>
<organism evidence="1 2">
    <name type="scientific">Cirrhinus molitorella</name>
    <name type="common">mud carp</name>
    <dbReference type="NCBI Taxonomy" id="172907"/>
    <lineage>
        <taxon>Eukaryota</taxon>
        <taxon>Metazoa</taxon>
        <taxon>Chordata</taxon>
        <taxon>Craniata</taxon>
        <taxon>Vertebrata</taxon>
        <taxon>Euteleostomi</taxon>
        <taxon>Actinopterygii</taxon>
        <taxon>Neopterygii</taxon>
        <taxon>Teleostei</taxon>
        <taxon>Ostariophysi</taxon>
        <taxon>Cypriniformes</taxon>
        <taxon>Cyprinidae</taxon>
        <taxon>Labeoninae</taxon>
        <taxon>Labeonini</taxon>
        <taxon>Cirrhinus</taxon>
    </lineage>
</organism>
<evidence type="ECO:0000313" key="2">
    <source>
        <dbReference type="Proteomes" id="UP001187343"/>
    </source>
</evidence>
<evidence type="ECO:0000313" key="1">
    <source>
        <dbReference type="EMBL" id="KAK2901162.1"/>
    </source>
</evidence>